<keyword evidence="6" id="KW-1185">Reference proteome</keyword>
<keyword evidence="1" id="KW-0805">Transcription regulation</keyword>
<dbReference type="InterPro" id="IPR036390">
    <property type="entry name" value="WH_DNA-bd_sf"/>
</dbReference>
<name>A0ABS7NV29_9NOCA</name>
<dbReference type="InterPro" id="IPR036388">
    <property type="entry name" value="WH-like_DNA-bd_sf"/>
</dbReference>
<comment type="caution">
    <text evidence="5">The sequence shown here is derived from an EMBL/GenBank/DDBJ whole genome shotgun (WGS) entry which is preliminary data.</text>
</comment>
<dbReference type="SUPFAM" id="SSF46785">
    <property type="entry name" value="Winged helix' DNA-binding domain"/>
    <property type="match status" value="1"/>
</dbReference>
<dbReference type="PANTHER" id="PTHR33204">
    <property type="entry name" value="TRANSCRIPTIONAL REGULATOR, MARR FAMILY"/>
    <property type="match status" value="1"/>
</dbReference>
<keyword evidence="2" id="KW-0238">DNA-binding</keyword>
<gene>
    <name evidence="5" type="ORF">HQ605_13635</name>
</gene>
<dbReference type="EMBL" id="JABUKG010000014">
    <property type="protein sequence ID" value="MBY6321864.1"/>
    <property type="molecule type" value="Genomic_DNA"/>
</dbReference>
<dbReference type="InterPro" id="IPR002577">
    <property type="entry name" value="HTH_HxlR"/>
</dbReference>
<keyword evidence="3" id="KW-0804">Transcription</keyword>
<proteinExistence type="predicted"/>
<feature type="domain" description="HTH hxlR-type" evidence="4">
    <location>
        <begin position="1"/>
        <end position="79"/>
    </location>
</feature>
<evidence type="ECO:0000256" key="2">
    <source>
        <dbReference type="ARBA" id="ARBA00023125"/>
    </source>
</evidence>
<evidence type="ECO:0000313" key="5">
    <source>
        <dbReference type="EMBL" id="MBY6321864.1"/>
    </source>
</evidence>
<organism evidence="5 6">
    <name type="scientific">Rhodococcoides kroppenstedtii</name>
    <dbReference type="NCBI Taxonomy" id="293050"/>
    <lineage>
        <taxon>Bacteria</taxon>
        <taxon>Bacillati</taxon>
        <taxon>Actinomycetota</taxon>
        <taxon>Actinomycetes</taxon>
        <taxon>Mycobacteriales</taxon>
        <taxon>Nocardiaceae</taxon>
        <taxon>Rhodococcoides</taxon>
    </lineage>
</organism>
<reference evidence="5 6" key="1">
    <citation type="submission" date="2020-06" db="EMBL/GenBank/DDBJ databases">
        <title>Taxonomy, biology and ecology of Rhodococcus bacteria occurring in California pistachio and other woody hosts as revealed by genome sequence analyses.</title>
        <authorList>
            <person name="Gai Y."/>
            <person name="Riely B."/>
        </authorList>
    </citation>
    <scope>NUCLEOTIDE SEQUENCE [LARGE SCALE GENOMIC DNA]</scope>
    <source>
        <strain evidence="5 6">BP-284</strain>
    </source>
</reference>
<dbReference type="Proteomes" id="UP001520140">
    <property type="component" value="Unassembled WGS sequence"/>
</dbReference>
<evidence type="ECO:0000259" key="4">
    <source>
        <dbReference type="PROSITE" id="PS51118"/>
    </source>
</evidence>
<dbReference type="Gene3D" id="1.10.10.10">
    <property type="entry name" value="Winged helix-like DNA-binding domain superfamily/Winged helix DNA-binding domain"/>
    <property type="match status" value="1"/>
</dbReference>
<evidence type="ECO:0000256" key="3">
    <source>
        <dbReference type="ARBA" id="ARBA00023163"/>
    </source>
</evidence>
<dbReference type="PANTHER" id="PTHR33204:SF18">
    <property type="entry name" value="TRANSCRIPTIONAL REGULATORY PROTEIN"/>
    <property type="match status" value="1"/>
</dbReference>
<protein>
    <submittedName>
        <fullName evidence="5">Helix-turn-helix transcriptional regulator</fullName>
    </submittedName>
</protein>
<sequence length="132" mass="14854">MFADRRHFRVLLAESVEGIASNILSDRLKWLTEHGLLTRSPDPAHRQKLLYSLTERSIDLVPVLVQLGVWGGLHTDADPAVVRTFRALDDQGSDGLRRLMDALRVRHIGGDDDPPYDSDLARLHEEYDQSGA</sequence>
<dbReference type="Pfam" id="PF01638">
    <property type="entry name" value="HxlR"/>
    <property type="match status" value="1"/>
</dbReference>
<evidence type="ECO:0000256" key="1">
    <source>
        <dbReference type="ARBA" id="ARBA00023015"/>
    </source>
</evidence>
<accession>A0ABS7NV29</accession>
<dbReference type="PROSITE" id="PS51118">
    <property type="entry name" value="HTH_HXLR"/>
    <property type="match status" value="1"/>
</dbReference>
<evidence type="ECO:0000313" key="6">
    <source>
        <dbReference type="Proteomes" id="UP001520140"/>
    </source>
</evidence>